<dbReference type="RefSeq" id="XP_004185368.1">
    <property type="nucleotide sequence ID" value="XM_004185320.1"/>
</dbReference>
<organism evidence="1 2">
    <name type="scientific">Entamoeba invadens IP1</name>
    <dbReference type="NCBI Taxonomy" id="370355"/>
    <lineage>
        <taxon>Eukaryota</taxon>
        <taxon>Amoebozoa</taxon>
        <taxon>Evosea</taxon>
        <taxon>Archamoebae</taxon>
        <taxon>Mastigamoebida</taxon>
        <taxon>Entamoebidae</taxon>
        <taxon>Entamoeba</taxon>
    </lineage>
</organism>
<dbReference type="KEGG" id="eiv:EIN_235390"/>
<dbReference type="GO" id="GO:0003924">
    <property type="term" value="F:GTPase activity"/>
    <property type="evidence" value="ECO:0007669"/>
    <property type="project" value="InterPro"/>
</dbReference>
<dbReference type="GeneID" id="14885007"/>
<dbReference type="Proteomes" id="UP000014680">
    <property type="component" value="Unassembled WGS sequence"/>
</dbReference>
<dbReference type="SUPFAM" id="SSF52540">
    <property type="entry name" value="P-loop containing nucleoside triphosphate hydrolases"/>
    <property type="match status" value="1"/>
</dbReference>
<gene>
    <name evidence="1" type="ORF">EIN_235390</name>
</gene>
<sequence length="160" mass="18633">MIFFHSITSLKKCYNIITEIYIIFDFLRHILIYKAITKRNANANAIIFFYSVNKKETFELLEHLVNEIKLNIHDKDNVNIVKFIICGTRNDLISQRVVSKIKAVNFAKQNGCVYVEIGEQVNPLTNVLIEEVFNLYNQNSNDEPKILTAAERDKEMCPIF</sequence>
<dbReference type="VEuPathDB" id="AmoebaDB:EIN_235390"/>
<dbReference type="GO" id="GO:0005525">
    <property type="term" value="F:GTP binding"/>
    <property type="evidence" value="ECO:0007669"/>
    <property type="project" value="InterPro"/>
</dbReference>
<reference evidence="1 2" key="1">
    <citation type="submission" date="2012-10" db="EMBL/GenBank/DDBJ databases">
        <authorList>
            <person name="Zafar N."/>
            <person name="Inman J."/>
            <person name="Hall N."/>
            <person name="Lorenzi H."/>
            <person name="Caler E."/>
        </authorList>
    </citation>
    <scope>NUCLEOTIDE SEQUENCE [LARGE SCALE GENOMIC DNA]</scope>
    <source>
        <strain evidence="1 2">IP1</strain>
    </source>
</reference>
<protein>
    <submittedName>
        <fullName evidence="1">Uncharacterized protein</fullName>
    </submittedName>
</protein>
<dbReference type="InterPro" id="IPR027417">
    <property type="entry name" value="P-loop_NTPase"/>
</dbReference>
<dbReference type="InterPro" id="IPR001806">
    <property type="entry name" value="Small_GTPase"/>
</dbReference>
<proteinExistence type="predicted"/>
<dbReference type="AlphaFoldDB" id="L7FKQ4"/>
<dbReference type="EMBL" id="KB207020">
    <property type="protein sequence ID" value="ELP86022.1"/>
    <property type="molecule type" value="Genomic_DNA"/>
</dbReference>
<keyword evidence="2" id="KW-1185">Reference proteome</keyword>
<evidence type="ECO:0000313" key="2">
    <source>
        <dbReference type="Proteomes" id="UP000014680"/>
    </source>
</evidence>
<dbReference type="PROSITE" id="PS51419">
    <property type="entry name" value="RAB"/>
    <property type="match status" value="1"/>
</dbReference>
<accession>L7FKQ4</accession>
<evidence type="ECO:0000313" key="1">
    <source>
        <dbReference type="EMBL" id="ELP86022.1"/>
    </source>
</evidence>
<name>L7FKQ4_ENTIV</name>
<dbReference type="Gene3D" id="3.40.50.300">
    <property type="entry name" value="P-loop containing nucleotide triphosphate hydrolases"/>
    <property type="match status" value="1"/>
</dbReference>
<dbReference type="Pfam" id="PF00071">
    <property type="entry name" value="Ras"/>
    <property type="match status" value="1"/>
</dbReference>